<gene>
    <name evidence="1" type="ORF">SCALOS_LOCUS5795</name>
</gene>
<evidence type="ECO:0000313" key="2">
    <source>
        <dbReference type="Proteomes" id="UP000789860"/>
    </source>
</evidence>
<feature type="non-terminal residue" evidence="1">
    <location>
        <position position="1"/>
    </location>
</feature>
<accession>A0ACA9M6M2</accession>
<proteinExistence type="predicted"/>
<keyword evidence="2" id="KW-1185">Reference proteome</keyword>
<organism evidence="1 2">
    <name type="scientific">Scutellospora calospora</name>
    <dbReference type="NCBI Taxonomy" id="85575"/>
    <lineage>
        <taxon>Eukaryota</taxon>
        <taxon>Fungi</taxon>
        <taxon>Fungi incertae sedis</taxon>
        <taxon>Mucoromycota</taxon>
        <taxon>Glomeromycotina</taxon>
        <taxon>Glomeromycetes</taxon>
        <taxon>Diversisporales</taxon>
        <taxon>Gigasporaceae</taxon>
        <taxon>Scutellospora</taxon>
    </lineage>
</organism>
<reference evidence="1" key="1">
    <citation type="submission" date="2021-06" db="EMBL/GenBank/DDBJ databases">
        <authorList>
            <person name="Kallberg Y."/>
            <person name="Tangrot J."/>
            <person name="Rosling A."/>
        </authorList>
    </citation>
    <scope>NUCLEOTIDE SEQUENCE</scope>
    <source>
        <strain evidence="1">AU212A</strain>
    </source>
</reference>
<dbReference type="Proteomes" id="UP000789860">
    <property type="component" value="Unassembled WGS sequence"/>
</dbReference>
<sequence length="112" mass="12866">LVKSYNLMPSLNKKANGESTSSKRRRCNNKENSRSKKPDFKLLVNMNNEILFGEVKSLKYKNSSSLVCQNLVKLANFQFSTLDKLVKKYRNRIRMTSFGVSANSNLSNELRI</sequence>
<protein>
    <submittedName>
        <fullName evidence="1">5525_t:CDS:1</fullName>
    </submittedName>
</protein>
<name>A0ACA9M6M2_9GLOM</name>
<comment type="caution">
    <text evidence="1">The sequence shown here is derived from an EMBL/GenBank/DDBJ whole genome shotgun (WGS) entry which is preliminary data.</text>
</comment>
<dbReference type="EMBL" id="CAJVPM010010013">
    <property type="protein sequence ID" value="CAG8569340.1"/>
    <property type="molecule type" value="Genomic_DNA"/>
</dbReference>
<evidence type="ECO:0000313" key="1">
    <source>
        <dbReference type="EMBL" id="CAG8569340.1"/>
    </source>
</evidence>